<feature type="transmembrane region" description="Helical" evidence="1">
    <location>
        <begin position="86"/>
        <end position="108"/>
    </location>
</feature>
<evidence type="ECO:0000313" key="3">
    <source>
        <dbReference type="Proteomes" id="UP000182114"/>
    </source>
</evidence>
<evidence type="ECO:0008006" key="4">
    <source>
        <dbReference type="Google" id="ProtNLM"/>
    </source>
</evidence>
<gene>
    <name evidence="2" type="ORF">SAMN04487992_107139</name>
</gene>
<dbReference type="RefSeq" id="WP_074538663.1">
    <property type="nucleotide sequence ID" value="NZ_FNBD01000007.1"/>
</dbReference>
<accession>A0A1G7IAL4</accession>
<sequence length="355" mass="41122">MNNRLKNVIALSLPLQIFLVQWLSNYPEYIENYFSTGIYPYTSTFFRLILGWVPFSVGDIIYAFIIIYAIRYLVVKRKYIWSHKLVFLRNIAMVLAVAYFTFNLSWGLNYHREPISKKLALTEKCTKEELVSFVNALILKTNQTQMRIMGDSSKMVINTYTNKEMFTKTIQGYTQLEKTHPFLSYTQHSIKESLFSYPLSYMGYGGYLNPFTNEAQVNGLIPSFRFPVVSGHEIGHQLGYSAENETNLIGYIVTLNNEDIQFKYSAYAYALSYCLSNIKENDPELFTTLIAKVNGGVIQNYEAMNAFWLGYENITEPVFKAIFNSFLKANKQNDGIKSYSKVVYLMVSYHQKYPL</sequence>
<keyword evidence="1" id="KW-0472">Membrane</keyword>
<organism evidence="2 3">
    <name type="scientific">Cellulophaga baltica</name>
    <dbReference type="NCBI Taxonomy" id="76594"/>
    <lineage>
        <taxon>Bacteria</taxon>
        <taxon>Pseudomonadati</taxon>
        <taxon>Bacteroidota</taxon>
        <taxon>Flavobacteriia</taxon>
        <taxon>Flavobacteriales</taxon>
        <taxon>Flavobacteriaceae</taxon>
        <taxon>Cellulophaga</taxon>
    </lineage>
</organism>
<dbReference type="AlphaFoldDB" id="A0A1G7IAL4"/>
<dbReference type="InterPro" id="IPR024294">
    <property type="entry name" value="DUF3810"/>
</dbReference>
<keyword evidence="3" id="KW-1185">Reference proteome</keyword>
<dbReference type="EMBL" id="FNBD01000007">
    <property type="protein sequence ID" value="SDF09767.1"/>
    <property type="molecule type" value="Genomic_DNA"/>
</dbReference>
<proteinExistence type="predicted"/>
<reference evidence="3" key="1">
    <citation type="submission" date="2016-10" db="EMBL/GenBank/DDBJ databases">
        <authorList>
            <person name="Varghese N."/>
            <person name="Submissions S."/>
        </authorList>
    </citation>
    <scope>NUCLEOTIDE SEQUENCE [LARGE SCALE GENOMIC DNA]</scope>
    <source>
        <strain evidence="3">DSM 24729</strain>
    </source>
</reference>
<evidence type="ECO:0000313" key="2">
    <source>
        <dbReference type="EMBL" id="SDF09767.1"/>
    </source>
</evidence>
<dbReference type="Pfam" id="PF12725">
    <property type="entry name" value="DUF3810"/>
    <property type="match status" value="1"/>
</dbReference>
<dbReference type="eggNOG" id="ENOG502Z7T3">
    <property type="taxonomic scope" value="Bacteria"/>
</dbReference>
<feature type="transmembrane region" description="Helical" evidence="1">
    <location>
        <begin position="49"/>
        <end position="74"/>
    </location>
</feature>
<keyword evidence="1" id="KW-1133">Transmembrane helix</keyword>
<dbReference type="Proteomes" id="UP000182114">
    <property type="component" value="Unassembled WGS sequence"/>
</dbReference>
<name>A0A1G7IAL4_9FLAO</name>
<protein>
    <recommendedName>
        <fullName evidence="4">Amino acid permease</fullName>
    </recommendedName>
</protein>
<keyword evidence="1" id="KW-0812">Transmembrane</keyword>
<evidence type="ECO:0000256" key="1">
    <source>
        <dbReference type="SAM" id="Phobius"/>
    </source>
</evidence>